<feature type="compositionally biased region" description="Low complexity" evidence="4">
    <location>
        <begin position="632"/>
        <end position="680"/>
    </location>
</feature>
<keyword evidence="2" id="KW-0067">ATP-binding</keyword>
<dbReference type="PROSITE" id="PS51257">
    <property type="entry name" value="PROKAR_LIPOPROTEIN"/>
    <property type="match status" value="1"/>
</dbReference>
<evidence type="ECO:0000256" key="2">
    <source>
        <dbReference type="ARBA" id="ARBA00022840"/>
    </source>
</evidence>
<dbReference type="Gene3D" id="3.30.30.30">
    <property type="match status" value="1"/>
</dbReference>
<feature type="region of interest" description="Disordered" evidence="4">
    <location>
        <begin position="849"/>
        <end position="923"/>
    </location>
</feature>
<keyword evidence="3" id="KW-0143">Chaperone</keyword>
<evidence type="ECO:0000256" key="4">
    <source>
        <dbReference type="SAM" id="MobiDB-lite"/>
    </source>
</evidence>
<dbReference type="InterPro" id="IPR043129">
    <property type="entry name" value="ATPase_NBD"/>
</dbReference>
<dbReference type="GO" id="GO:0034663">
    <property type="term" value="C:endoplasmic reticulum chaperone complex"/>
    <property type="evidence" value="ECO:0007669"/>
    <property type="project" value="TreeGrafter"/>
</dbReference>
<evidence type="ECO:0000256" key="1">
    <source>
        <dbReference type="ARBA" id="ARBA00022741"/>
    </source>
</evidence>
<keyword evidence="5" id="KW-0732">Signal</keyword>
<feature type="compositionally biased region" description="Low complexity" evidence="4">
    <location>
        <begin position="996"/>
        <end position="1024"/>
    </location>
</feature>
<dbReference type="FunFam" id="3.90.640.10:FF:000039">
    <property type="entry name" value="Hsp70 family chaperone Lhs1/Orp150"/>
    <property type="match status" value="1"/>
</dbReference>
<evidence type="ECO:0000313" key="6">
    <source>
        <dbReference type="EMBL" id="KIH95158.1"/>
    </source>
</evidence>
<proteinExistence type="predicted"/>
<dbReference type="OrthoDB" id="10262720at2759"/>
<dbReference type="GO" id="GO:0030968">
    <property type="term" value="P:endoplasmic reticulum unfolded protein response"/>
    <property type="evidence" value="ECO:0007669"/>
    <property type="project" value="TreeGrafter"/>
</dbReference>
<feature type="region of interest" description="Disordered" evidence="4">
    <location>
        <begin position="612"/>
        <end position="685"/>
    </location>
</feature>
<name>A0A0C2FVZ1_9PEZI</name>
<dbReference type="InterPro" id="IPR013126">
    <property type="entry name" value="Hsp_70_fam"/>
</dbReference>
<evidence type="ECO:0000313" key="7">
    <source>
        <dbReference type="Proteomes" id="UP000031575"/>
    </source>
</evidence>
<organism evidence="6 7">
    <name type="scientific">Sporothrix brasiliensis 5110</name>
    <dbReference type="NCBI Taxonomy" id="1398154"/>
    <lineage>
        <taxon>Eukaryota</taxon>
        <taxon>Fungi</taxon>
        <taxon>Dikarya</taxon>
        <taxon>Ascomycota</taxon>
        <taxon>Pezizomycotina</taxon>
        <taxon>Sordariomycetes</taxon>
        <taxon>Sordariomycetidae</taxon>
        <taxon>Ophiostomatales</taxon>
        <taxon>Ophiostomataceae</taxon>
        <taxon>Sporothrix</taxon>
    </lineage>
</organism>
<feature type="compositionally biased region" description="Acidic residues" evidence="4">
    <location>
        <begin position="877"/>
        <end position="887"/>
    </location>
</feature>
<reference evidence="6 7" key="1">
    <citation type="journal article" date="2014" name="BMC Genomics">
        <title>Comparative genomics of the major fungal agents of human and animal Sporotrichosis: Sporothrix schenckii and Sporothrix brasiliensis.</title>
        <authorList>
            <person name="Teixeira M.M."/>
            <person name="de Almeida L.G."/>
            <person name="Kubitschek-Barreira P."/>
            <person name="Alves F.L."/>
            <person name="Kioshima E.S."/>
            <person name="Abadio A.K."/>
            <person name="Fernandes L."/>
            <person name="Derengowski L.S."/>
            <person name="Ferreira K.S."/>
            <person name="Souza R.C."/>
            <person name="Ruiz J.C."/>
            <person name="de Andrade N.C."/>
            <person name="Paes H.C."/>
            <person name="Nicola A.M."/>
            <person name="Albuquerque P."/>
            <person name="Gerber A.L."/>
            <person name="Martins V.P."/>
            <person name="Peconick L.D."/>
            <person name="Neto A.V."/>
            <person name="Chaucanez C.B."/>
            <person name="Silva P.A."/>
            <person name="Cunha O.L."/>
            <person name="de Oliveira F.F."/>
            <person name="dos Santos T.C."/>
            <person name="Barros A.L."/>
            <person name="Soares M.A."/>
            <person name="de Oliveira L.M."/>
            <person name="Marini M.M."/>
            <person name="Villalobos-Duno H."/>
            <person name="Cunha M.M."/>
            <person name="de Hoog S."/>
            <person name="da Silveira J.F."/>
            <person name="Henrissat B."/>
            <person name="Nino-Vega G.A."/>
            <person name="Cisalpino P.S."/>
            <person name="Mora-Montes H.M."/>
            <person name="Almeida S.R."/>
            <person name="Stajich J.E."/>
            <person name="Lopes-Bezerra L.M."/>
            <person name="Vasconcelos A.T."/>
            <person name="Felipe M.S."/>
        </authorList>
    </citation>
    <scope>NUCLEOTIDE SEQUENCE [LARGE SCALE GENOMIC DNA]</scope>
    <source>
        <strain evidence="6 7">5110</strain>
    </source>
</reference>
<feature type="chain" id="PRO_5002149150" evidence="5">
    <location>
        <begin position="25"/>
        <end position="1040"/>
    </location>
</feature>
<dbReference type="GeneID" id="63676627"/>
<dbReference type="PANTHER" id="PTHR45639">
    <property type="entry name" value="HSC70CB, ISOFORM G-RELATED"/>
    <property type="match status" value="1"/>
</dbReference>
<dbReference type="SUPFAM" id="SSF53067">
    <property type="entry name" value="Actin-like ATPase domain"/>
    <property type="match status" value="2"/>
</dbReference>
<dbReference type="Proteomes" id="UP000031575">
    <property type="component" value="Unassembled WGS sequence"/>
</dbReference>
<keyword evidence="1" id="KW-0547">Nucleotide-binding</keyword>
<keyword evidence="7" id="KW-1185">Reference proteome</keyword>
<feature type="compositionally biased region" description="Basic and acidic residues" evidence="4">
    <location>
        <begin position="613"/>
        <end position="624"/>
    </location>
</feature>
<dbReference type="RefSeq" id="XP_040623168.1">
    <property type="nucleotide sequence ID" value="XM_040761706.1"/>
</dbReference>
<dbReference type="Gene3D" id="3.30.420.40">
    <property type="match status" value="2"/>
</dbReference>
<feature type="region of interest" description="Disordered" evidence="4">
    <location>
        <begin position="970"/>
        <end position="1040"/>
    </location>
</feature>
<evidence type="ECO:0000256" key="5">
    <source>
        <dbReference type="SAM" id="SignalP"/>
    </source>
</evidence>
<feature type="signal peptide" evidence="5">
    <location>
        <begin position="1"/>
        <end position="24"/>
    </location>
</feature>
<dbReference type="Gene3D" id="3.90.640.10">
    <property type="entry name" value="Actin, Chain A, domain 4"/>
    <property type="match status" value="1"/>
</dbReference>
<dbReference type="GO" id="GO:0140662">
    <property type="term" value="F:ATP-dependent protein folding chaperone"/>
    <property type="evidence" value="ECO:0007669"/>
    <property type="project" value="InterPro"/>
</dbReference>
<protein>
    <submittedName>
        <fullName evidence="6">Hypoxia up-regulated 1</fullName>
    </submittedName>
</protein>
<dbReference type="GO" id="GO:0005524">
    <property type="term" value="F:ATP binding"/>
    <property type="evidence" value="ECO:0007669"/>
    <property type="project" value="UniProtKB-KW"/>
</dbReference>
<dbReference type="SUPFAM" id="SSF100934">
    <property type="entry name" value="Heat shock protein 70kD (HSP70), C-terminal subdomain"/>
    <property type="match status" value="1"/>
</dbReference>
<dbReference type="PANTHER" id="PTHR45639:SF3">
    <property type="entry name" value="HYPOXIA UP-REGULATED PROTEIN 1"/>
    <property type="match status" value="1"/>
</dbReference>
<feature type="compositionally biased region" description="Low complexity" evidence="4">
    <location>
        <begin position="849"/>
        <end position="876"/>
    </location>
</feature>
<sequence length="1040" mass="110738">MARRTISWRLAFAGLFLFACHALAASAVLGVDLGTEYIKAALVKPGIPLDIVLTKDSRRKEISAVAFKTPQGGPKAGVYPERAYGSDAMALAARFPGDVFPNLKALLGLTMDGSDDANAVIQEYAARHPALKLEAAYRDRQTVALKSGGAFVDSEDAWMVEELLAMELKSVRRNAEALAGPDTSVRAAVITVPPFYTADEKRAVELAANLAGLRVLSLISDGLAVGLNYATSRQFPSVQEGGKPEVHMVFDMGAGSTKATVLRFQSRSIKDVGKFNKTVQEVDVLGSGWDRTLGGDALNALIVDDMVAQFVDSKAAKAAAITAASVQTHGRTIAQLAKEAERVRHVLSANTNTAASFEGLYNDIDFRYKMSRADFEAMAEAHSVRVNAAVQDALRMAGLTVADLDSVILHGGATRTPFVQKQLEQIFGGSSKLRTNVNADEAAVFGAGFRAAELSPSFRVKEIRVAEGAVYGVSMKPASTDAAATNVIPERQIWVPTSHIGPAASKEELVYELGEDNKAEASVVFYQHIPGADGQLVASAVKTFTTSNLTDTFDKLVEKHACEPSTIQFKLGLRLGLETGEVEVVKAIAECEAEGPEKESLMDGVKNLFGFGKNKDQQPLKEGDEASETEEANASSSSSSSSASSSSSGSSSSSSSTTSSSTTSSSSTSSSPTPAAADPSEPAKKVPVAIPIKFTLEKAGTRALSDSEMQTVKKRLQAFDASDRARVQREESFNQLEAFTYKVRGLLESDSFIAASTPVERATLETMRGETSDWLYDGGVDATHEELKKKYTALKTPVDAIETRIAEAEKRPALIAGLREALAQSREFANSIRERIVEYEAFHASKSAAAAASSSSSSSSTMTSTAASTSESPATEADFDDLEDDEPPVVAEAATEEEPLEDRGPIPPIYTHEDLKESDELSASIASWLDEKEAAQAKLGPTDDPVLTAKELQAKRDHLDKVGMDLAMKAVRNFEKTQKKSGSGSKSSKSKKSSKTKTATATTKSEKTASTSSSSSTSSSAEAKPSQQAAQDEEIKHEEL</sequence>
<comment type="caution">
    <text evidence="6">The sequence shown here is derived from an EMBL/GenBank/DDBJ whole genome shotgun (WGS) entry which is preliminary data.</text>
</comment>
<dbReference type="CDD" id="cd10230">
    <property type="entry name" value="ASKHA_NBD_HSP70_HYOU1"/>
    <property type="match status" value="1"/>
</dbReference>
<dbReference type="PRINTS" id="PR00301">
    <property type="entry name" value="HEATSHOCK70"/>
</dbReference>
<dbReference type="VEuPathDB" id="FungiDB:SPBR_03415"/>
<gene>
    <name evidence="6" type="ORF">SPBR_03415</name>
</gene>
<dbReference type="HOGENOM" id="CLU_005965_5_0_1"/>
<accession>A0A0C2FVZ1</accession>
<evidence type="ECO:0000256" key="3">
    <source>
        <dbReference type="ARBA" id="ARBA00023186"/>
    </source>
</evidence>
<dbReference type="Gene3D" id="1.20.1270.10">
    <property type="match status" value="1"/>
</dbReference>
<dbReference type="AlphaFoldDB" id="A0A0C2FVZ1"/>
<dbReference type="EMBL" id="AWTV01000002">
    <property type="protein sequence ID" value="KIH95158.1"/>
    <property type="molecule type" value="Genomic_DNA"/>
</dbReference>
<dbReference type="InterPro" id="IPR029048">
    <property type="entry name" value="HSP70_C_sf"/>
</dbReference>
<dbReference type="Pfam" id="PF00012">
    <property type="entry name" value="HSP70"/>
    <property type="match status" value="1"/>
</dbReference>